<reference evidence="2 3" key="1">
    <citation type="journal article" date="2010" name="Stand. Genomic Sci.">
        <title>Complete genome sequence of Haliangium ochraceum type strain (SMP-2).</title>
        <authorList>
            <consortium name="US DOE Joint Genome Institute (JGI-PGF)"/>
            <person name="Ivanova N."/>
            <person name="Daum C."/>
            <person name="Lang E."/>
            <person name="Abt B."/>
            <person name="Kopitz M."/>
            <person name="Saunders E."/>
            <person name="Lapidus A."/>
            <person name="Lucas S."/>
            <person name="Glavina Del Rio T."/>
            <person name="Nolan M."/>
            <person name="Tice H."/>
            <person name="Copeland A."/>
            <person name="Cheng J.F."/>
            <person name="Chen F."/>
            <person name="Bruce D."/>
            <person name="Goodwin L."/>
            <person name="Pitluck S."/>
            <person name="Mavromatis K."/>
            <person name="Pati A."/>
            <person name="Mikhailova N."/>
            <person name="Chen A."/>
            <person name="Palaniappan K."/>
            <person name="Land M."/>
            <person name="Hauser L."/>
            <person name="Chang Y.J."/>
            <person name="Jeffries C.D."/>
            <person name="Detter J.C."/>
            <person name="Brettin T."/>
            <person name="Rohde M."/>
            <person name="Goker M."/>
            <person name="Bristow J."/>
            <person name="Markowitz V."/>
            <person name="Eisen J.A."/>
            <person name="Hugenholtz P."/>
            <person name="Kyrpides N.C."/>
            <person name="Klenk H.P."/>
        </authorList>
    </citation>
    <scope>NUCLEOTIDE SEQUENCE [LARGE SCALE GENOMIC DNA]</scope>
    <source>
        <strain evidence="3">DSM 14365 / CIP 107738 / JCM 11303 / AJ 13395 / SMP-2</strain>
    </source>
</reference>
<proteinExistence type="predicted"/>
<dbReference type="Pfam" id="PF19289">
    <property type="entry name" value="PmbA_TldD_3rd"/>
    <property type="match status" value="1"/>
</dbReference>
<dbReference type="AlphaFoldDB" id="D0LZB0"/>
<evidence type="ECO:0000313" key="2">
    <source>
        <dbReference type="EMBL" id="ACY16372.1"/>
    </source>
</evidence>
<evidence type="ECO:0000259" key="1">
    <source>
        <dbReference type="Pfam" id="PF19289"/>
    </source>
</evidence>
<dbReference type="STRING" id="502025.Hoch_3873"/>
<sequence>MLNPDSVLDRLDQILAAHRGVDEYTVVAAGGERRVRNHRGDEQFEETLRVDAVVHRDLLGGRGSARLRVDARSARDQDALRAAVERAAQEAALGRGPEWSLPPPSAPARVSVADVRIAYEPAQALAELAAEIAVIERASGRDALWQVALERWHIALRDSHPQAGSYDSTLVTLTGVDRATGEPIAVRARALDQLDWAGAAAAAAARGRMRQRAQPLGAALSDVIFEQGALVPISELSVAPERHPPAPGAVDEQVRELAQFGWLGPLLLQAQAGWLRRGLARYQPGQSIYAGGAPAAGADGLSLSSDATSAQGLRCRPFGDWGEPARRVSLIEDGTAVRVLSDIREAALSGASPTGGPGNIAVAPGRHASEALREPGERRLVCVDSLSLLSVDPRSGDFSAEIDLAHLGDGTPTVGGGLRGNVFAVLAAARFSRELATRGWYTGPKLLRVDGVEVT</sequence>
<feature type="domain" description="Metalloprotease TldD/E C-terminal" evidence="1">
    <location>
        <begin position="297"/>
        <end position="454"/>
    </location>
</feature>
<dbReference type="InterPro" id="IPR045569">
    <property type="entry name" value="Metalloprtase-TldD/E_C"/>
</dbReference>
<gene>
    <name evidence="2" type="ordered locus">Hoch_3873</name>
</gene>
<dbReference type="HOGENOM" id="CLU_600989_0_0_7"/>
<dbReference type="OrthoDB" id="39969at2"/>
<protein>
    <submittedName>
        <fullName evidence="2">Zn-dependent protease</fullName>
    </submittedName>
</protein>
<keyword evidence="2" id="KW-0378">Hydrolase</keyword>
<dbReference type="EMBL" id="CP001804">
    <property type="protein sequence ID" value="ACY16372.1"/>
    <property type="molecule type" value="Genomic_DNA"/>
</dbReference>
<keyword evidence="3" id="KW-1185">Reference proteome</keyword>
<name>D0LZB0_HALO1</name>
<keyword evidence="2" id="KW-0645">Protease</keyword>
<dbReference type="Proteomes" id="UP000001880">
    <property type="component" value="Chromosome"/>
</dbReference>
<accession>D0LZB0</accession>
<dbReference type="RefSeq" id="WP_012828971.1">
    <property type="nucleotide sequence ID" value="NC_013440.1"/>
</dbReference>
<evidence type="ECO:0000313" key="3">
    <source>
        <dbReference type="Proteomes" id="UP000001880"/>
    </source>
</evidence>
<dbReference type="eggNOG" id="COG0312">
    <property type="taxonomic scope" value="Bacteria"/>
</dbReference>
<dbReference type="KEGG" id="hoh:Hoch_3873"/>
<organism evidence="2 3">
    <name type="scientific">Haliangium ochraceum (strain DSM 14365 / JCM 11303 / SMP-2)</name>
    <dbReference type="NCBI Taxonomy" id="502025"/>
    <lineage>
        <taxon>Bacteria</taxon>
        <taxon>Pseudomonadati</taxon>
        <taxon>Myxococcota</taxon>
        <taxon>Polyangia</taxon>
        <taxon>Haliangiales</taxon>
        <taxon>Kofleriaceae</taxon>
        <taxon>Haliangium</taxon>
    </lineage>
</organism>
<dbReference type="InterPro" id="IPR036059">
    <property type="entry name" value="TldD/PmbA_sf"/>
</dbReference>
<dbReference type="SUPFAM" id="SSF111283">
    <property type="entry name" value="Putative modulator of DNA gyrase, PmbA/TldD"/>
    <property type="match status" value="2"/>
</dbReference>
<dbReference type="GO" id="GO:0008237">
    <property type="term" value="F:metallopeptidase activity"/>
    <property type="evidence" value="ECO:0007669"/>
    <property type="project" value="InterPro"/>
</dbReference>
<dbReference type="GO" id="GO:0006508">
    <property type="term" value="P:proteolysis"/>
    <property type="evidence" value="ECO:0007669"/>
    <property type="project" value="UniProtKB-KW"/>
</dbReference>